<comment type="catalytic activity">
    <reaction evidence="11">
        <text>dITP + H2O = dIMP + diphosphate + H(+)</text>
        <dbReference type="Rhea" id="RHEA:28342"/>
        <dbReference type="ChEBI" id="CHEBI:15377"/>
        <dbReference type="ChEBI" id="CHEBI:15378"/>
        <dbReference type="ChEBI" id="CHEBI:33019"/>
        <dbReference type="ChEBI" id="CHEBI:61194"/>
        <dbReference type="ChEBI" id="CHEBI:61382"/>
        <dbReference type="EC" id="3.6.1.66"/>
    </reaction>
    <physiologicalReaction direction="left-to-right" evidence="11">
        <dbReference type="Rhea" id="RHEA:28343"/>
    </physiologicalReaction>
</comment>
<keyword evidence="6 13" id="KW-0378">Hydrolase</keyword>
<comment type="subunit">
    <text evidence="13">Homodimer.</text>
</comment>
<feature type="binding site" evidence="13">
    <location>
        <begin position="14"/>
        <end position="19"/>
    </location>
    <ligand>
        <name>ITP</name>
        <dbReference type="ChEBI" id="CHEBI:61402"/>
    </ligand>
</feature>
<evidence type="ECO:0000256" key="8">
    <source>
        <dbReference type="ARBA" id="ARBA00023080"/>
    </source>
</evidence>
<dbReference type="PANTHER" id="PTHR11067:SF9">
    <property type="entry name" value="INOSINE TRIPHOSPHATE PYROPHOSPHATASE"/>
    <property type="match status" value="1"/>
</dbReference>
<dbReference type="InterPro" id="IPR002637">
    <property type="entry name" value="RdgB/HAM1"/>
</dbReference>
<protein>
    <recommendedName>
        <fullName evidence="13">Inosine triphosphate pyrophosphatase</fullName>
        <shortName evidence="13">ITPase</shortName>
        <shortName evidence="13">Inosine triphosphatase</shortName>
        <ecNumber evidence="13">3.6.1.66</ecNumber>
    </recommendedName>
    <alternativeName>
        <fullName evidence="13">Non-canonical purine NTP pyrophosphatase</fullName>
    </alternativeName>
    <alternativeName>
        <fullName evidence="13">Non-standard purine NTP pyrophosphatase</fullName>
    </alternativeName>
    <alternativeName>
        <fullName evidence="13">Nucleoside-triphosphate diphosphatase</fullName>
    </alternativeName>
    <alternativeName>
        <fullName evidence="13">Nucleoside-triphosphate pyrophosphatase</fullName>
        <shortName evidence="13">NTPase</shortName>
    </alternativeName>
    <alternativeName>
        <fullName evidence="13">XTP/dITP diphosphatase</fullName>
    </alternativeName>
</protein>
<comment type="cofactor">
    <cofactor evidence="13">
        <name>Mg(2+)</name>
        <dbReference type="ChEBI" id="CHEBI:18420"/>
    </cofactor>
    <cofactor evidence="13">
        <name>Mn(2+)</name>
        <dbReference type="ChEBI" id="CHEBI:29035"/>
    </cofactor>
    <text evidence="13">Binds 1 divalent metal cation per subunit; can use either Mg(2+) or Mn(2+).</text>
</comment>
<dbReference type="FunFam" id="3.90.950.10:FF:000003">
    <property type="entry name" value="Inosine triphosphate pyrophosphatase"/>
    <property type="match status" value="1"/>
</dbReference>
<evidence type="ECO:0000256" key="14">
    <source>
        <dbReference type="RuleBase" id="RU003781"/>
    </source>
</evidence>
<proteinExistence type="inferred from homology"/>
<evidence type="ECO:0000256" key="3">
    <source>
        <dbReference type="ARBA" id="ARBA00022490"/>
    </source>
</evidence>
<comment type="function">
    <text evidence="9">Pyrophosphatase that hydrolyzes the non-canonical purine nucleotides inosine triphosphate (ITP), deoxyinosine triphosphate (dITP) as well as 2'-deoxy-N-6-hydroxylaminopurine triphosphate (dHAPTP) and xanthosine 5'-triphosphate (XTP) to their respective monophosphate derivatives. The enzyme does not distinguish between the deoxy- and ribose forms. Probably excludes non-canonical purines from RNA and DNA precursor pools, thus preventing their incorporation into RNA and DNA and avoiding chromosomal lesions.</text>
</comment>
<evidence type="ECO:0000313" key="16">
    <source>
        <dbReference type="Proteomes" id="UP001165289"/>
    </source>
</evidence>
<dbReference type="GO" id="GO:0009117">
    <property type="term" value="P:nucleotide metabolic process"/>
    <property type="evidence" value="ECO:0007669"/>
    <property type="project" value="UniProtKB-KW"/>
</dbReference>
<keyword evidence="8 13" id="KW-0546">Nucleotide metabolism</keyword>
<feature type="binding site" evidence="13">
    <location>
        <begin position="177"/>
        <end position="178"/>
    </location>
    <ligand>
        <name>ITP</name>
        <dbReference type="ChEBI" id="CHEBI:61402"/>
    </ligand>
</feature>
<accession>A0AAV7JCL7</accession>
<dbReference type="EMBL" id="JAKMXF010000354">
    <property type="protein sequence ID" value="KAI6646477.1"/>
    <property type="molecule type" value="Genomic_DNA"/>
</dbReference>
<comment type="function">
    <text evidence="13">Pyrophosphatase that hydrolyzes non-canonical purine nucleotides such as inosine triphosphate (ITP), deoxyinosine triphosphate (dITP) or xanthosine 5'-triphosphate (XTP) to their respective monophosphate derivatives. The enzyme does not distinguish between the deoxy- and ribose forms. Probably excludes non-canonical purines from RNA and DNA precursor pools, thus preventing their incorporation into RNA and DNA and avoiding chromosomal lesions.</text>
</comment>
<feature type="binding site" evidence="13">
    <location>
        <position position="44"/>
    </location>
    <ligand>
        <name>Mg(2+)</name>
        <dbReference type="ChEBI" id="CHEBI:18420"/>
    </ligand>
</feature>
<keyword evidence="5 13" id="KW-0547">Nucleotide-binding</keyword>
<feature type="binding site" evidence="13">
    <location>
        <position position="56"/>
    </location>
    <ligand>
        <name>ITP</name>
        <dbReference type="ChEBI" id="CHEBI:61402"/>
    </ligand>
</feature>
<organism evidence="15 16">
    <name type="scientific">Oopsacas minuta</name>
    <dbReference type="NCBI Taxonomy" id="111878"/>
    <lineage>
        <taxon>Eukaryota</taxon>
        <taxon>Metazoa</taxon>
        <taxon>Porifera</taxon>
        <taxon>Hexactinellida</taxon>
        <taxon>Hexasterophora</taxon>
        <taxon>Lyssacinosida</taxon>
        <taxon>Leucopsacidae</taxon>
        <taxon>Oopsacas</taxon>
    </lineage>
</organism>
<dbReference type="PANTHER" id="PTHR11067">
    <property type="entry name" value="INOSINE TRIPHOSPHATE PYROPHOSPHATASE/HAM1 PROTEIN"/>
    <property type="match status" value="1"/>
</dbReference>
<gene>
    <name evidence="15" type="ORF">LOD99_12598</name>
</gene>
<dbReference type="Proteomes" id="UP001165289">
    <property type="component" value="Unassembled WGS sequence"/>
</dbReference>
<evidence type="ECO:0000256" key="10">
    <source>
        <dbReference type="ARBA" id="ARBA00093218"/>
    </source>
</evidence>
<dbReference type="GO" id="GO:0009204">
    <property type="term" value="P:deoxyribonucleoside triphosphate catabolic process"/>
    <property type="evidence" value="ECO:0007669"/>
    <property type="project" value="UniProtKB-UniRule"/>
</dbReference>
<keyword evidence="13" id="KW-0464">Manganese</keyword>
<feature type="binding site" evidence="13">
    <location>
        <begin position="72"/>
        <end position="73"/>
    </location>
    <ligand>
        <name>ITP</name>
        <dbReference type="ChEBI" id="CHEBI:61402"/>
    </ligand>
</feature>
<evidence type="ECO:0000256" key="4">
    <source>
        <dbReference type="ARBA" id="ARBA00022723"/>
    </source>
</evidence>
<dbReference type="Pfam" id="PF01725">
    <property type="entry name" value="Ham1p_like"/>
    <property type="match status" value="1"/>
</dbReference>
<comment type="catalytic activity">
    <reaction evidence="13">
        <text>XTP + H2O = XMP + diphosphate + H(+)</text>
        <dbReference type="Rhea" id="RHEA:28610"/>
        <dbReference type="ChEBI" id="CHEBI:15377"/>
        <dbReference type="ChEBI" id="CHEBI:15378"/>
        <dbReference type="ChEBI" id="CHEBI:33019"/>
        <dbReference type="ChEBI" id="CHEBI:57464"/>
        <dbReference type="ChEBI" id="CHEBI:61314"/>
        <dbReference type="EC" id="3.6.1.66"/>
    </reaction>
</comment>
<evidence type="ECO:0000256" key="5">
    <source>
        <dbReference type="ARBA" id="ARBA00022741"/>
    </source>
</evidence>
<sequence length="190" mass="20959">MASVGARKLLTFVTGNPGKLREAIAIFGEDLPWKLVSVKLDLPEFQGEPDEISIQKCKIAMEKVKGPVIIEDTCLCFNALNGLPGPYIKWFLDKLGHDGLNKMLAGFEDKSAYALCTFSFHSGKEGDEIMLFRGRIDGTIVPAAGDNKFGWDPIFKPIGYSRTFAELDGDSKNAISHRSKALTLLKQHLQ</sequence>
<dbReference type="NCBIfam" id="TIGR00042">
    <property type="entry name" value="RdgB/HAM1 family non-canonical purine NTP pyrophosphatase"/>
    <property type="match status" value="1"/>
</dbReference>
<dbReference type="GO" id="GO:0000166">
    <property type="term" value="F:nucleotide binding"/>
    <property type="evidence" value="ECO:0007669"/>
    <property type="project" value="UniProtKB-KW"/>
</dbReference>
<evidence type="ECO:0000256" key="9">
    <source>
        <dbReference type="ARBA" id="ARBA00054940"/>
    </source>
</evidence>
<dbReference type="GO" id="GO:0036220">
    <property type="term" value="F:ITP diphosphatase activity"/>
    <property type="evidence" value="ECO:0007669"/>
    <property type="project" value="UniProtKB-UniRule"/>
</dbReference>
<dbReference type="GO" id="GO:0036222">
    <property type="term" value="F:XTP diphosphatase activity"/>
    <property type="evidence" value="ECO:0007669"/>
    <property type="project" value="UniProtKB-UniRule"/>
</dbReference>
<keyword evidence="7 13" id="KW-0460">Magnesium</keyword>
<dbReference type="GO" id="GO:0035870">
    <property type="term" value="F:dITP diphosphatase activity"/>
    <property type="evidence" value="ECO:0007669"/>
    <property type="project" value="UniProtKB-UniRule"/>
</dbReference>
<dbReference type="Gene3D" id="3.90.950.10">
    <property type="match status" value="1"/>
</dbReference>
<evidence type="ECO:0000256" key="11">
    <source>
        <dbReference type="ARBA" id="ARBA00093255"/>
    </source>
</evidence>
<comment type="catalytic activity">
    <reaction evidence="10">
        <text>ITP + H2O = IMP + diphosphate + H(+)</text>
        <dbReference type="Rhea" id="RHEA:29399"/>
        <dbReference type="ChEBI" id="CHEBI:15377"/>
        <dbReference type="ChEBI" id="CHEBI:15378"/>
        <dbReference type="ChEBI" id="CHEBI:33019"/>
        <dbReference type="ChEBI" id="CHEBI:58053"/>
        <dbReference type="ChEBI" id="CHEBI:61402"/>
        <dbReference type="EC" id="3.6.1.66"/>
    </reaction>
    <physiologicalReaction direction="left-to-right" evidence="10">
        <dbReference type="Rhea" id="RHEA:29400"/>
    </physiologicalReaction>
</comment>
<evidence type="ECO:0000256" key="6">
    <source>
        <dbReference type="ARBA" id="ARBA00022801"/>
    </source>
</evidence>
<feature type="binding site" evidence="13">
    <location>
        <position position="172"/>
    </location>
    <ligand>
        <name>ITP</name>
        <dbReference type="ChEBI" id="CHEBI:61402"/>
    </ligand>
</feature>
<comment type="caution">
    <text evidence="15">The sequence shown here is derived from an EMBL/GenBank/DDBJ whole genome shotgun (WGS) entry which is preliminary data.</text>
</comment>
<dbReference type="HAMAP" id="MF_03148">
    <property type="entry name" value="HAM1_NTPase"/>
    <property type="match status" value="1"/>
</dbReference>
<dbReference type="SUPFAM" id="SSF52972">
    <property type="entry name" value="ITPase-like"/>
    <property type="match status" value="1"/>
</dbReference>
<dbReference type="CDD" id="cd00515">
    <property type="entry name" value="HAM1"/>
    <property type="match status" value="1"/>
</dbReference>
<keyword evidence="4 13" id="KW-0479">Metal-binding</keyword>
<feature type="binding site" evidence="13">
    <location>
        <begin position="149"/>
        <end position="152"/>
    </location>
    <ligand>
        <name>ITP</name>
        <dbReference type="ChEBI" id="CHEBI:61402"/>
    </ligand>
</feature>
<keyword evidence="3 13" id="KW-0963">Cytoplasm</keyword>
<dbReference type="AlphaFoldDB" id="A0AAV7JCL7"/>
<dbReference type="GO" id="GO:0046872">
    <property type="term" value="F:metal ion binding"/>
    <property type="evidence" value="ECO:0007669"/>
    <property type="project" value="UniProtKB-KW"/>
</dbReference>
<dbReference type="GO" id="GO:0005737">
    <property type="term" value="C:cytoplasm"/>
    <property type="evidence" value="ECO:0007669"/>
    <property type="project" value="UniProtKB-SubCell"/>
</dbReference>
<name>A0AAV7JCL7_9METZ</name>
<dbReference type="EC" id="3.6.1.66" evidence="13"/>
<evidence type="ECO:0000256" key="7">
    <source>
        <dbReference type="ARBA" id="ARBA00022842"/>
    </source>
</evidence>
<comment type="catalytic activity">
    <reaction evidence="12">
        <text>N(6)-hydroxy-dATP + H2O = N(6)-hydroxy-dAMP + diphosphate + H(+)</text>
        <dbReference type="Rhea" id="RHEA:83971"/>
        <dbReference type="ChEBI" id="CHEBI:15377"/>
        <dbReference type="ChEBI" id="CHEBI:15378"/>
        <dbReference type="ChEBI" id="CHEBI:33019"/>
        <dbReference type="ChEBI" id="CHEBI:233529"/>
        <dbReference type="ChEBI" id="CHEBI:233530"/>
    </reaction>
    <physiologicalReaction direction="left-to-right" evidence="12">
        <dbReference type="Rhea" id="RHEA:83972"/>
    </physiologicalReaction>
</comment>
<keyword evidence="16" id="KW-1185">Reference proteome</keyword>
<feature type="binding site" evidence="13">
    <location>
        <position position="72"/>
    </location>
    <ligand>
        <name>Mg(2+)</name>
        <dbReference type="ChEBI" id="CHEBI:18420"/>
    </ligand>
</feature>
<evidence type="ECO:0000313" key="15">
    <source>
        <dbReference type="EMBL" id="KAI6646477.1"/>
    </source>
</evidence>
<dbReference type="InterPro" id="IPR029001">
    <property type="entry name" value="ITPase-like_fam"/>
</dbReference>
<comment type="subcellular location">
    <subcellularLocation>
        <location evidence="1 13">Cytoplasm</location>
    </subcellularLocation>
</comment>
<reference evidence="15 16" key="1">
    <citation type="journal article" date="2023" name="BMC Biol.">
        <title>The compact genome of the sponge Oopsacas minuta (Hexactinellida) is lacking key metazoan core genes.</title>
        <authorList>
            <person name="Santini S."/>
            <person name="Schenkelaars Q."/>
            <person name="Jourda C."/>
            <person name="Duchesne M."/>
            <person name="Belahbib H."/>
            <person name="Rocher C."/>
            <person name="Selva M."/>
            <person name="Riesgo A."/>
            <person name="Vervoort M."/>
            <person name="Leys S.P."/>
            <person name="Kodjabachian L."/>
            <person name="Le Bivic A."/>
            <person name="Borchiellini C."/>
            <person name="Claverie J.M."/>
            <person name="Renard E."/>
        </authorList>
    </citation>
    <scope>NUCLEOTIDE SEQUENCE [LARGE SCALE GENOMIC DNA]</scope>
    <source>
        <strain evidence="15">SPO-2</strain>
    </source>
</reference>
<comment type="similarity">
    <text evidence="2 13 14">Belongs to the HAM1 NTPase family.</text>
</comment>
<dbReference type="InterPro" id="IPR027502">
    <property type="entry name" value="ITPase"/>
</dbReference>
<evidence type="ECO:0000256" key="1">
    <source>
        <dbReference type="ARBA" id="ARBA00004496"/>
    </source>
</evidence>
<evidence type="ECO:0000256" key="12">
    <source>
        <dbReference type="ARBA" id="ARBA00093271"/>
    </source>
</evidence>
<evidence type="ECO:0000256" key="2">
    <source>
        <dbReference type="ARBA" id="ARBA00008023"/>
    </source>
</evidence>
<evidence type="ECO:0000256" key="13">
    <source>
        <dbReference type="HAMAP-Rule" id="MF_03148"/>
    </source>
</evidence>